<gene>
    <name evidence="2" type="ORF">TsocGM_25605</name>
</gene>
<dbReference type="RefSeq" id="WP_126728285.1">
    <property type="nucleotide sequence ID" value="NZ_RYZH01000117.1"/>
</dbReference>
<dbReference type="GO" id="GO:0004803">
    <property type="term" value="F:transposase activity"/>
    <property type="evidence" value="ECO:0007669"/>
    <property type="project" value="InterPro"/>
</dbReference>
<keyword evidence="1" id="KW-0175">Coiled coil</keyword>
<sequence length="105" mass="12124">MSQTRRHFTPDQKAQIVRRHLTGKEPISDLADEFGLQPSQIHNWVKLVLDQAAKAFQHGPGRPPRVEQVKDKKIEHLQAKLVQKNEVIAELMEEHVKLKKEHGEP</sequence>
<protein>
    <submittedName>
        <fullName evidence="2">Transposase</fullName>
    </submittedName>
</protein>
<keyword evidence="3" id="KW-1185">Reference proteome</keyword>
<name>A0A432MBP3_9BACT</name>
<proteinExistence type="predicted"/>
<evidence type="ECO:0000256" key="1">
    <source>
        <dbReference type="SAM" id="Coils"/>
    </source>
</evidence>
<dbReference type="InterPro" id="IPR002514">
    <property type="entry name" value="Transposase_8"/>
</dbReference>
<dbReference type="Pfam" id="PF01527">
    <property type="entry name" value="HTH_Tnp_1"/>
    <property type="match status" value="1"/>
</dbReference>
<feature type="coiled-coil region" evidence="1">
    <location>
        <begin position="74"/>
        <end position="101"/>
    </location>
</feature>
<dbReference type="SUPFAM" id="SSF48295">
    <property type="entry name" value="TrpR-like"/>
    <property type="match status" value="1"/>
</dbReference>
<evidence type="ECO:0000313" key="3">
    <source>
        <dbReference type="Proteomes" id="UP000280296"/>
    </source>
</evidence>
<dbReference type="Gene3D" id="1.10.10.60">
    <property type="entry name" value="Homeodomain-like"/>
    <property type="match status" value="1"/>
</dbReference>
<dbReference type="EMBL" id="RYZH01000117">
    <property type="protein sequence ID" value="RUL81002.1"/>
    <property type="molecule type" value="Genomic_DNA"/>
</dbReference>
<evidence type="ECO:0000313" key="2">
    <source>
        <dbReference type="EMBL" id="RUL81002.1"/>
    </source>
</evidence>
<dbReference type="AlphaFoldDB" id="A0A432MBP3"/>
<accession>A0A432MBP3</accession>
<dbReference type="GO" id="GO:0006313">
    <property type="term" value="P:DNA transposition"/>
    <property type="evidence" value="ECO:0007669"/>
    <property type="project" value="InterPro"/>
</dbReference>
<dbReference type="InterPro" id="IPR010921">
    <property type="entry name" value="Trp_repressor/repl_initiator"/>
</dbReference>
<comment type="caution">
    <text evidence="2">The sequence shown here is derived from an EMBL/GenBank/DDBJ whole genome shotgun (WGS) entry which is preliminary data.</text>
</comment>
<reference evidence="2 3" key="1">
    <citation type="submission" date="2018-12" db="EMBL/GenBank/DDBJ databases">
        <authorList>
            <person name="Toschakov S.V."/>
        </authorList>
    </citation>
    <scope>NUCLEOTIDE SEQUENCE [LARGE SCALE GENOMIC DNA]</scope>
    <source>
        <strain evidence="2 3">GM2012</strain>
    </source>
</reference>
<dbReference type="GO" id="GO:0043565">
    <property type="term" value="F:sequence-specific DNA binding"/>
    <property type="evidence" value="ECO:0007669"/>
    <property type="project" value="InterPro"/>
</dbReference>
<organism evidence="2 3">
    <name type="scientific">Tautonia sociabilis</name>
    <dbReference type="NCBI Taxonomy" id="2080755"/>
    <lineage>
        <taxon>Bacteria</taxon>
        <taxon>Pseudomonadati</taxon>
        <taxon>Planctomycetota</taxon>
        <taxon>Planctomycetia</taxon>
        <taxon>Isosphaerales</taxon>
        <taxon>Isosphaeraceae</taxon>
        <taxon>Tautonia</taxon>
    </lineage>
</organism>
<dbReference type="OrthoDB" id="289445at2"/>
<dbReference type="Proteomes" id="UP000280296">
    <property type="component" value="Unassembled WGS sequence"/>
</dbReference>
<reference evidence="2 3" key="2">
    <citation type="submission" date="2019-01" db="EMBL/GenBank/DDBJ databases">
        <title>Tautonia sociabilis, a novel thermotolerant planctomycete of Isosphaeraceae family, isolated from a 4000 m deep subterranean habitat.</title>
        <authorList>
            <person name="Kovaleva O.L."/>
            <person name="Elcheninov A.G."/>
            <person name="Van Heerden E."/>
            <person name="Toshchakov S.V."/>
            <person name="Novikov A."/>
            <person name="Bonch-Osmolovskaya E.A."/>
            <person name="Kublanov I.V."/>
        </authorList>
    </citation>
    <scope>NUCLEOTIDE SEQUENCE [LARGE SCALE GENOMIC DNA]</scope>
    <source>
        <strain evidence="2 3">GM2012</strain>
    </source>
</reference>